<dbReference type="Proteomes" id="UP001189624">
    <property type="component" value="Chromosome 5"/>
</dbReference>
<evidence type="ECO:0000313" key="2">
    <source>
        <dbReference type="Proteomes" id="UP001189624"/>
    </source>
</evidence>
<sequence>MQRSGSRAPQVSCGCFHNLVDLWFEGTFEVESSTVIANQVIIIDTSKLNSTQGGRLRGDVFSFGCSLFGRILIIGDEDFSLVRE</sequence>
<keyword evidence="2" id="KW-1185">Reference proteome</keyword>
<accession>A0AA86SZV1</accession>
<protein>
    <submittedName>
        <fullName evidence="1">Uncharacterized protein</fullName>
    </submittedName>
</protein>
<dbReference type="Gramene" id="rna-AYBTSS11_LOCUS16969">
    <property type="protein sequence ID" value="CAJ1957008.1"/>
    <property type="gene ID" value="gene-AYBTSS11_LOCUS16969"/>
</dbReference>
<name>A0AA86SZV1_9FABA</name>
<evidence type="ECO:0000313" key="1">
    <source>
        <dbReference type="EMBL" id="CAJ1957008.1"/>
    </source>
</evidence>
<proteinExistence type="predicted"/>
<reference evidence="1" key="1">
    <citation type="submission" date="2023-10" db="EMBL/GenBank/DDBJ databases">
        <authorList>
            <person name="Domelevo Entfellner J.-B."/>
        </authorList>
    </citation>
    <scope>NUCLEOTIDE SEQUENCE</scope>
</reference>
<dbReference type="AlphaFoldDB" id="A0AA86SZV1"/>
<dbReference type="EMBL" id="OY731402">
    <property type="protein sequence ID" value="CAJ1957008.1"/>
    <property type="molecule type" value="Genomic_DNA"/>
</dbReference>
<gene>
    <name evidence="1" type="ORF">AYBTSS11_LOCUS16969</name>
</gene>
<organism evidence="1 2">
    <name type="scientific">Sphenostylis stenocarpa</name>
    <dbReference type="NCBI Taxonomy" id="92480"/>
    <lineage>
        <taxon>Eukaryota</taxon>
        <taxon>Viridiplantae</taxon>
        <taxon>Streptophyta</taxon>
        <taxon>Embryophyta</taxon>
        <taxon>Tracheophyta</taxon>
        <taxon>Spermatophyta</taxon>
        <taxon>Magnoliopsida</taxon>
        <taxon>eudicotyledons</taxon>
        <taxon>Gunneridae</taxon>
        <taxon>Pentapetalae</taxon>
        <taxon>rosids</taxon>
        <taxon>fabids</taxon>
        <taxon>Fabales</taxon>
        <taxon>Fabaceae</taxon>
        <taxon>Papilionoideae</taxon>
        <taxon>50 kb inversion clade</taxon>
        <taxon>NPAAA clade</taxon>
        <taxon>indigoferoid/millettioid clade</taxon>
        <taxon>Phaseoleae</taxon>
        <taxon>Sphenostylis</taxon>
    </lineage>
</organism>